<evidence type="ECO:0000313" key="11">
    <source>
        <dbReference type="Proteomes" id="UP000579685"/>
    </source>
</evidence>
<keyword evidence="5 9" id="KW-0732">Signal</keyword>
<evidence type="ECO:0000256" key="5">
    <source>
        <dbReference type="ARBA" id="ARBA00022729"/>
    </source>
</evidence>
<feature type="non-terminal residue" evidence="10">
    <location>
        <position position="129"/>
    </location>
</feature>
<name>A0A7L1U8Z5_PHANI</name>
<feature type="non-terminal residue" evidence="10">
    <location>
        <position position="1"/>
    </location>
</feature>
<evidence type="ECO:0000313" key="10">
    <source>
        <dbReference type="EMBL" id="NXO69079.1"/>
    </source>
</evidence>
<comment type="subcellular location">
    <subcellularLocation>
        <location evidence="1">Secreted</location>
    </subcellularLocation>
</comment>
<evidence type="ECO:0000256" key="9">
    <source>
        <dbReference type="SAM" id="SignalP"/>
    </source>
</evidence>
<evidence type="ECO:0000256" key="4">
    <source>
        <dbReference type="ARBA" id="ARBA00022525"/>
    </source>
</evidence>
<dbReference type="GO" id="GO:0005126">
    <property type="term" value="F:cytokine receptor binding"/>
    <property type="evidence" value="ECO:0007669"/>
    <property type="project" value="InterPro"/>
</dbReference>
<feature type="signal peptide" evidence="9">
    <location>
        <begin position="1"/>
        <end position="19"/>
    </location>
</feature>
<dbReference type="GO" id="GO:0005125">
    <property type="term" value="F:cytokine activity"/>
    <property type="evidence" value="ECO:0007669"/>
    <property type="project" value="UniProtKB-KW"/>
</dbReference>
<proteinExistence type="inferred from homology"/>
<comment type="caution">
    <text evidence="10">The sequence shown here is derived from an EMBL/GenBank/DDBJ whole genome shotgun (WGS) entry which is preliminary data.</text>
</comment>
<dbReference type="EMBL" id="VXBQ01010227">
    <property type="protein sequence ID" value="NXO69079.1"/>
    <property type="molecule type" value="Genomic_DNA"/>
</dbReference>
<dbReference type="GO" id="GO:0045954">
    <property type="term" value="P:positive regulation of natural killer cell mediated cytotoxicity"/>
    <property type="evidence" value="ECO:0007669"/>
    <property type="project" value="TreeGrafter"/>
</dbReference>
<evidence type="ECO:0000256" key="8">
    <source>
        <dbReference type="ARBA" id="ARBA00045924"/>
    </source>
</evidence>
<keyword evidence="4" id="KW-0964">Secreted</keyword>
<reference evidence="10 11" key="1">
    <citation type="submission" date="2019-09" db="EMBL/GenBank/DDBJ databases">
        <title>Bird 10,000 Genomes (B10K) Project - Family phase.</title>
        <authorList>
            <person name="Zhang G."/>
        </authorList>
    </citation>
    <scope>NUCLEOTIDE SEQUENCE [LARGE SCALE GENOMIC DNA]</scope>
    <source>
        <strain evidence="10">B10K-DU-002-32</strain>
        <tissue evidence="10">Muscle</tissue>
    </source>
</reference>
<organism evidence="10 11">
    <name type="scientific">Phainopepla nitens</name>
    <name type="common">Phainopepla</name>
    <dbReference type="NCBI Taxonomy" id="161653"/>
    <lineage>
        <taxon>Eukaryota</taxon>
        <taxon>Metazoa</taxon>
        <taxon>Chordata</taxon>
        <taxon>Craniata</taxon>
        <taxon>Vertebrata</taxon>
        <taxon>Euteleostomi</taxon>
        <taxon>Archelosauria</taxon>
        <taxon>Archosauria</taxon>
        <taxon>Dinosauria</taxon>
        <taxon>Saurischia</taxon>
        <taxon>Theropoda</taxon>
        <taxon>Coelurosauria</taxon>
        <taxon>Aves</taxon>
        <taxon>Neognathae</taxon>
        <taxon>Neoaves</taxon>
        <taxon>Telluraves</taxon>
        <taxon>Australaves</taxon>
        <taxon>Passeriformes</taxon>
        <taxon>Bombycillidae</taxon>
        <taxon>Phainopepla</taxon>
    </lineage>
</organism>
<gene>
    <name evidence="10" type="primary">Il21</name>
    <name evidence="10" type="ORF">PHANIT_R08754</name>
</gene>
<feature type="chain" id="PRO_5029490435" description="Interleukin-21" evidence="9">
    <location>
        <begin position="20"/>
        <end position="129"/>
    </location>
</feature>
<keyword evidence="3" id="KW-0202">Cytokine</keyword>
<keyword evidence="6" id="KW-1015">Disulfide bond</keyword>
<evidence type="ECO:0000256" key="6">
    <source>
        <dbReference type="ARBA" id="ARBA00023157"/>
    </source>
</evidence>
<dbReference type="PANTHER" id="PTHR14356:SF2">
    <property type="entry name" value="INTERLEUKIN-21"/>
    <property type="match status" value="1"/>
</dbReference>
<dbReference type="InterPro" id="IPR009079">
    <property type="entry name" value="4_helix_cytokine-like_core"/>
</dbReference>
<keyword evidence="11" id="KW-1185">Reference proteome</keyword>
<comment type="function">
    <text evidence="8">Cytokine with immunoregulatory activity. May promote the transition between innate and adaptive immunity. Induces the production of IgG(1) and IgG(3) in B-cells. Implicated in the generation and maintenance of T follicular helper (Tfh) cells and the formation of germinal-centers. Together with IL6, control the early generation of Tfh cells and are critical for an effective antibody response to acute viral infection. May play a role in proliferation and maturation of natural killer (NK) cells in synergy with IL15. May regulate proliferation of mature B- and T-cells in response to activating stimuli. In synergy with IL15 and IL18 stimulates interferon gamma production in T-cells and NK cells. During T-cell mediated immune response may inhibit dendritic cells (DC) activation and maturation.</text>
</comment>
<dbReference type="GO" id="GO:0006955">
    <property type="term" value="P:immune response"/>
    <property type="evidence" value="ECO:0007669"/>
    <property type="project" value="InterPro"/>
</dbReference>
<dbReference type="SUPFAM" id="SSF47266">
    <property type="entry name" value="4-helical cytokines"/>
    <property type="match status" value="1"/>
</dbReference>
<evidence type="ECO:0000256" key="3">
    <source>
        <dbReference type="ARBA" id="ARBA00022514"/>
    </source>
</evidence>
<dbReference type="Gene3D" id="1.20.1250.70">
    <property type="entry name" value="Interleukin-15/Interleukin-21"/>
    <property type="match status" value="1"/>
</dbReference>
<protein>
    <recommendedName>
        <fullName evidence="7">Interleukin-21</fullName>
    </recommendedName>
</protein>
<dbReference type="Proteomes" id="UP000579685">
    <property type="component" value="Unassembled WGS sequence"/>
</dbReference>
<comment type="similarity">
    <text evidence="2">Belongs to the IL-15/IL-21 family.</text>
</comment>
<accession>A0A7L1U8Z5</accession>
<dbReference type="InterPro" id="IPR003443">
    <property type="entry name" value="IL-15/IL-21_fam"/>
</dbReference>
<dbReference type="GO" id="GO:0005615">
    <property type="term" value="C:extracellular space"/>
    <property type="evidence" value="ECO:0007669"/>
    <property type="project" value="UniProtKB-KW"/>
</dbReference>
<evidence type="ECO:0000256" key="1">
    <source>
        <dbReference type="ARBA" id="ARBA00004613"/>
    </source>
</evidence>
<sequence length="129" mass="14881">MKRMIIFCMLFFCSAMALTASSSRTVKYKQIHQIIKQLETMVKDEDAELLHTPENPVKGCLHTAVTCFKEGIQKLQPLSSQENAKFTKAIRIMSNFTYRDPRKQCESTCESYEKKTPKEFLKGFASLMQ</sequence>
<evidence type="ECO:0000256" key="2">
    <source>
        <dbReference type="ARBA" id="ARBA00006050"/>
    </source>
</evidence>
<dbReference type="AlphaFoldDB" id="A0A7L1U8Z5"/>
<evidence type="ECO:0000256" key="7">
    <source>
        <dbReference type="ARBA" id="ARBA00039957"/>
    </source>
</evidence>
<dbReference type="PANTHER" id="PTHR14356">
    <property type="entry name" value="INTERLEUKIN-15-RELATED"/>
    <property type="match status" value="1"/>
</dbReference>